<feature type="compositionally biased region" description="Basic and acidic residues" evidence="1">
    <location>
        <begin position="112"/>
        <end position="127"/>
    </location>
</feature>
<protein>
    <submittedName>
        <fullName evidence="2">Troponin T3b, skeletal, fast</fullName>
    </submittedName>
</protein>
<evidence type="ECO:0000256" key="1">
    <source>
        <dbReference type="SAM" id="MobiDB-lite"/>
    </source>
</evidence>
<feature type="compositionally biased region" description="Basic and acidic residues" evidence="1">
    <location>
        <begin position="272"/>
        <end position="289"/>
    </location>
</feature>
<dbReference type="GO" id="GO:0003779">
    <property type="term" value="F:actin binding"/>
    <property type="evidence" value="ECO:0007669"/>
    <property type="project" value="InterPro"/>
</dbReference>
<feature type="region of interest" description="Disordered" evidence="1">
    <location>
        <begin position="19"/>
        <end position="63"/>
    </location>
</feature>
<feature type="compositionally biased region" description="Acidic residues" evidence="1">
    <location>
        <begin position="234"/>
        <end position="243"/>
    </location>
</feature>
<feature type="region of interest" description="Disordered" evidence="1">
    <location>
        <begin position="443"/>
        <end position="491"/>
    </location>
</feature>
<feature type="region of interest" description="Disordered" evidence="1">
    <location>
        <begin position="503"/>
        <end position="528"/>
    </location>
</feature>
<feature type="compositionally biased region" description="Basic and acidic residues" evidence="1">
    <location>
        <begin position="247"/>
        <end position="260"/>
    </location>
</feature>
<dbReference type="GO" id="GO:0017022">
    <property type="term" value="F:myosin binding"/>
    <property type="evidence" value="ECO:0007669"/>
    <property type="project" value="InterPro"/>
</dbReference>
<feature type="region of interest" description="Disordered" evidence="1">
    <location>
        <begin position="91"/>
        <end position="153"/>
    </location>
</feature>
<organism evidence="2">
    <name type="scientific">Nothobranchius kuhntae</name>
    <name type="common">Beira killifish</name>
    <dbReference type="NCBI Taxonomy" id="321403"/>
    <lineage>
        <taxon>Eukaryota</taxon>
        <taxon>Metazoa</taxon>
        <taxon>Chordata</taxon>
        <taxon>Craniata</taxon>
        <taxon>Vertebrata</taxon>
        <taxon>Euteleostomi</taxon>
        <taxon>Actinopterygii</taxon>
        <taxon>Neopterygii</taxon>
        <taxon>Teleostei</taxon>
        <taxon>Neoteleostei</taxon>
        <taxon>Acanthomorphata</taxon>
        <taxon>Ovalentaria</taxon>
        <taxon>Atherinomorphae</taxon>
        <taxon>Cyprinodontiformes</taxon>
        <taxon>Nothobranchiidae</taxon>
        <taxon>Nothobranchius</taxon>
    </lineage>
</organism>
<dbReference type="InterPro" id="IPR006018">
    <property type="entry name" value="Caldesmon_LSP"/>
</dbReference>
<evidence type="ECO:0000313" key="2">
    <source>
        <dbReference type="EMBL" id="SBR36524.1"/>
    </source>
</evidence>
<dbReference type="GO" id="GO:0005516">
    <property type="term" value="F:calmodulin binding"/>
    <property type="evidence" value="ECO:0007669"/>
    <property type="project" value="InterPro"/>
</dbReference>
<feature type="region of interest" description="Disordered" evidence="1">
    <location>
        <begin position="203"/>
        <end position="309"/>
    </location>
</feature>
<feature type="region of interest" description="Disordered" evidence="1">
    <location>
        <begin position="329"/>
        <end position="358"/>
    </location>
</feature>
<feature type="compositionally biased region" description="Polar residues" evidence="1">
    <location>
        <begin position="139"/>
        <end position="153"/>
    </location>
</feature>
<feature type="compositionally biased region" description="Low complexity" evidence="1">
    <location>
        <begin position="349"/>
        <end position="358"/>
    </location>
</feature>
<reference evidence="2" key="2">
    <citation type="submission" date="2016-06" db="EMBL/GenBank/DDBJ databases">
        <title>The genome of a short-lived fish provides insights into sex chromosome evolution and the genetic control of aging.</title>
        <authorList>
            <person name="Reichwald K."/>
            <person name="Felder M."/>
            <person name="Petzold A."/>
            <person name="Koch P."/>
            <person name="Groth M."/>
            <person name="Platzer M."/>
        </authorList>
    </citation>
    <scope>NUCLEOTIDE SEQUENCE</scope>
    <source>
        <tissue evidence="2">Brain</tissue>
    </source>
</reference>
<dbReference type="AlphaFoldDB" id="A0A1A8KY07"/>
<accession>A0A1A8KY07</accession>
<name>A0A1A8KY07_NOTKU</name>
<feature type="compositionally biased region" description="Low complexity" evidence="1">
    <location>
        <begin position="290"/>
        <end position="300"/>
    </location>
</feature>
<dbReference type="PRINTS" id="PR01076">
    <property type="entry name" value="CALDESMON"/>
</dbReference>
<reference evidence="2" key="1">
    <citation type="submission" date="2016-05" db="EMBL/GenBank/DDBJ databases">
        <authorList>
            <person name="Lavstsen T."/>
            <person name="Jespersen J.S."/>
        </authorList>
    </citation>
    <scope>NUCLEOTIDE SEQUENCE</scope>
    <source>
        <tissue evidence="2">Brain</tissue>
    </source>
</reference>
<dbReference type="Pfam" id="PF02029">
    <property type="entry name" value="Caldesmon"/>
    <property type="match status" value="1"/>
</dbReference>
<feature type="compositionally biased region" description="Acidic residues" evidence="1">
    <location>
        <begin position="261"/>
        <end position="271"/>
    </location>
</feature>
<dbReference type="InterPro" id="IPR006017">
    <property type="entry name" value="Caldesmon"/>
</dbReference>
<dbReference type="PANTHER" id="PTHR18949:SF1">
    <property type="entry name" value="LYMPHOCYTE-SPECIFIC PROTEIN 1"/>
    <property type="match status" value="1"/>
</dbReference>
<proteinExistence type="predicted"/>
<dbReference type="GO" id="GO:0006936">
    <property type="term" value="P:muscle contraction"/>
    <property type="evidence" value="ECO:0007669"/>
    <property type="project" value="InterPro"/>
</dbReference>
<gene>
    <name evidence="2" type="primary">TNNT3B</name>
</gene>
<dbReference type="PANTHER" id="PTHR18949">
    <property type="entry name" value="CALDESMON"/>
    <property type="match status" value="1"/>
</dbReference>
<dbReference type="EMBL" id="HAEE01016474">
    <property type="protein sequence ID" value="SBR36524.1"/>
    <property type="molecule type" value="Transcribed_RNA"/>
</dbReference>
<sequence>MSESIRRRSSSKQLLQNLIRVTAQRSQEDAEEVERERRRRAREMPRGEPNQNNHLTHNTESDEELKLSCLVLEEDEGFSDWSHRLENCNEHKVRGREKKQNCCAPSGPVETKQQEEVEKEHERRSSKEASAQRPEKESGSQNTGRTSYSSSAFVSQDIGLQQVARQPVGRMSDLAAGTMKPRNFDQFADLHFGGGACRMDAEVRPEVQAEDEQEGEEVKPSLRRKTTELLQNSGDEDQDEEELSFTLKEEENLYVRREEREEGEEEEQEEEVQNKRLLEARRRRSEEMYSRSSGSLLSSSEGEESLNCYGPMSPTFKKLLIQFYPEEANNRSSADGKCSITERTESLRKSSSSLKKTTSPLPVCKIDKKLEQYAQALEVSSKEGRSSCPVPTDLMGSSEPVASKKNLFEAGEAWSLNVISATSSKDADGLKVGVADLINQWVKGGDDGSGSTSPSKPAEIRPGGVLNKKNLWESLGDTMPSTRDGKENSTKKYKFVSLGHGKYTKVSGGNGSREDANYPEAGPLYDDL</sequence>